<dbReference type="OrthoDB" id="5817230at2759"/>
<dbReference type="Gene3D" id="1.10.400.10">
    <property type="entry name" value="GI Alpha 1, domain 2-like"/>
    <property type="match status" value="1"/>
</dbReference>
<accession>W4K4S0</accession>
<dbReference type="PANTHER" id="PTHR10218">
    <property type="entry name" value="GTP-BINDING PROTEIN ALPHA SUBUNIT"/>
    <property type="match status" value="1"/>
</dbReference>
<keyword evidence="6" id="KW-0460">Magnesium</keyword>
<dbReference type="PRINTS" id="PR00318">
    <property type="entry name" value="GPROTEINA"/>
</dbReference>
<sequence>MGRLSFEDPDPLTAALAPPPDETPAARDAREHAEAEARRVSDEIDEQLRREGAALRKRKPPVKVLLLGQSESGKSTTLKNFQMQYARTTWLEERSSWRAVVQLNLVRSVTLLLDMLAAAMAAPHRPPTADLTAPSTMASTSAANNGNGYAARADTPSPSLPLPPLAFTERHQLLKLRLAPLRGVQMDLERRLGAAAEEPTSSTIAPHEALPLPPASGSAGAQAGRRPQEFYVRSRDGWKSALERFRPRGSSGGGGDDGAAGVAARAAAWARTDAEVAEVLAGLGEDMSAVWEDGVVREMLRRRKVRMEEAPGFFLNDIERIARRDYEPSDDDVVRARLRTLGVQEYSFYVEEGRTAGHEWQMFDVGGTRSSRAHWYPYFDDMDAIIFLAPISCFDERLAEDRRVNRLEDTYLLWRTLCSLRLLSKTQIILFLNKCDLLERKLKAGVRVREHVPSYGERPNDVGTVKKYFQTHFKEIAKQHSPEPRRFYVHLTSVVDTKETAATLRTVEEGILRDSLRRADLL</sequence>
<dbReference type="Gene3D" id="3.40.50.300">
    <property type="entry name" value="P-loop containing nucleotide triphosphate hydrolases"/>
    <property type="match status" value="2"/>
</dbReference>
<name>W4K4S0_HETIT</name>
<feature type="compositionally biased region" description="Low complexity" evidence="7">
    <location>
        <begin position="215"/>
        <end position="225"/>
    </location>
</feature>
<dbReference type="GO" id="GO:0005834">
    <property type="term" value="C:heterotrimeric G-protein complex"/>
    <property type="evidence" value="ECO:0007669"/>
    <property type="project" value="TreeGrafter"/>
</dbReference>
<feature type="binding site" evidence="5">
    <location>
        <begin position="433"/>
        <end position="436"/>
    </location>
    <ligand>
        <name>GTP</name>
        <dbReference type="ChEBI" id="CHEBI:37565"/>
    </ligand>
</feature>
<dbReference type="SMART" id="SM00275">
    <property type="entry name" value="G_alpha"/>
    <property type="match status" value="1"/>
</dbReference>
<dbReference type="InterPro" id="IPR011025">
    <property type="entry name" value="GproteinA_insert"/>
</dbReference>
<dbReference type="Pfam" id="PF00503">
    <property type="entry name" value="G-alpha"/>
    <property type="match status" value="1"/>
</dbReference>
<keyword evidence="3 5" id="KW-0342">GTP-binding</keyword>
<dbReference type="InterPro" id="IPR027417">
    <property type="entry name" value="P-loop_NTPase"/>
</dbReference>
<dbReference type="KEGG" id="hir:HETIRDRAFT_322490"/>
<dbReference type="STRING" id="747525.W4K4S0"/>
<evidence type="ECO:0000256" key="5">
    <source>
        <dbReference type="PIRSR" id="PIRSR601019-1"/>
    </source>
</evidence>
<dbReference type="Proteomes" id="UP000030671">
    <property type="component" value="Unassembled WGS sequence"/>
</dbReference>
<dbReference type="PROSITE" id="PS51882">
    <property type="entry name" value="G_ALPHA"/>
    <property type="match status" value="1"/>
</dbReference>
<feature type="region of interest" description="Disordered" evidence="7">
    <location>
        <begin position="194"/>
        <end position="225"/>
    </location>
</feature>
<keyword evidence="2 5" id="KW-0547">Nucleotide-binding</keyword>
<dbReference type="SUPFAM" id="SSF52540">
    <property type="entry name" value="P-loop containing nucleoside triphosphate hydrolases"/>
    <property type="match status" value="1"/>
</dbReference>
<keyword evidence="9" id="KW-1185">Reference proteome</keyword>
<evidence type="ECO:0000313" key="9">
    <source>
        <dbReference type="Proteomes" id="UP000030671"/>
    </source>
</evidence>
<evidence type="ECO:0000256" key="1">
    <source>
        <dbReference type="ARBA" id="ARBA00022723"/>
    </source>
</evidence>
<feature type="binding site" evidence="6">
    <location>
        <position position="340"/>
    </location>
    <ligand>
        <name>Mg(2+)</name>
        <dbReference type="ChEBI" id="CHEBI:18420"/>
    </ligand>
</feature>
<evidence type="ECO:0000256" key="7">
    <source>
        <dbReference type="SAM" id="MobiDB-lite"/>
    </source>
</evidence>
<dbReference type="GO" id="GO:0003924">
    <property type="term" value="F:GTPase activity"/>
    <property type="evidence" value="ECO:0007669"/>
    <property type="project" value="InterPro"/>
</dbReference>
<reference evidence="8 9" key="1">
    <citation type="journal article" date="2012" name="New Phytol.">
        <title>Insight into trade-off between wood decay and parasitism from the genome of a fungal forest pathogen.</title>
        <authorList>
            <person name="Olson A."/>
            <person name="Aerts A."/>
            <person name="Asiegbu F."/>
            <person name="Belbahri L."/>
            <person name="Bouzid O."/>
            <person name="Broberg A."/>
            <person name="Canback B."/>
            <person name="Coutinho P.M."/>
            <person name="Cullen D."/>
            <person name="Dalman K."/>
            <person name="Deflorio G."/>
            <person name="van Diepen L.T."/>
            <person name="Dunand C."/>
            <person name="Duplessis S."/>
            <person name="Durling M."/>
            <person name="Gonthier P."/>
            <person name="Grimwood J."/>
            <person name="Fossdal C.G."/>
            <person name="Hansson D."/>
            <person name="Henrissat B."/>
            <person name="Hietala A."/>
            <person name="Himmelstrand K."/>
            <person name="Hoffmeister D."/>
            <person name="Hogberg N."/>
            <person name="James T.Y."/>
            <person name="Karlsson M."/>
            <person name="Kohler A."/>
            <person name="Kues U."/>
            <person name="Lee Y.H."/>
            <person name="Lin Y.C."/>
            <person name="Lind M."/>
            <person name="Lindquist E."/>
            <person name="Lombard V."/>
            <person name="Lucas S."/>
            <person name="Lunden K."/>
            <person name="Morin E."/>
            <person name="Murat C."/>
            <person name="Park J."/>
            <person name="Raffaello T."/>
            <person name="Rouze P."/>
            <person name="Salamov A."/>
            <person name="Schmutz J."/>
            <person name="Solheim H."/>
            <person name="Stahlberg J."/>
            <person name="Velez H."/>
            <person name="de Vries R.P."/>
            <person name="Wiebenga A."/>
            <person name="Woodward S."/>
            <person name="Yakovlev I."/>
            <person name="Garbelotto M."/>
            <person name="Martin F."/>
            <person name="Grigoriev I.V."/>
            <person name="Stenlid J."/>
        </authorList>
    </citation>
    <scope>NUCLEOTIDE SEQUENCE [LARGE SCALE GENOMIC DNA]</scope>
    <source>
        <strain evidence="8 9">TC 32-1</strain>
    </source>
</reference>
<evidence type="ECO:0000313" key="8">
    <source>
        <dbReference type="EMBL" id="ETW80056.1"/>
    </source>
</evidence>
<evidence type="ECO:0008006" key="10">
    <source>
        <dbReference type="Google" id="ProtNLM"/>
    </source>
</evidence>
<dbReference type="SUPFAM" id="SSF47895">
    <property type="entry name" value="Transducin (alpha subunit), insertion domain"/>
    <property type="match status" value="1"/>
</dbReference>
<dbReference type="FunFam" id="3.40.50.300:FF:000692">
    <property type="entry name" value="Guanine nucleotide-binding protein subunit alpha"/>
    <property type="match status" value="1"/>
</dbReference>
<dbReference type="GO" id="GO:0005737">
    <property type="term" value="C:cytoplasm"/>
    <property type="evidence" value="ECO:0007669"/>
    <property type="project" value="TreeGrafter"/>
</dbReference>
<dbReference type="GeneID" id="20670862"/>
<dbReference type="AlphaFoldDB" id="W4K4S0"/>
<feature type="compositionally biased region" description="Basic and acidic residues" evidence="7">
    <location>
        <begin position="24"/>
        <end position="45"/>
    </location>
</feature>
<evidence type="ECO:0000256" key="3">
    <source>
        <dbReference type="ARBA" id="ARBA00023134"/>
    </source>
</evidence>
<dbReference type="InterPro" id="IPR001019">
    <property type="entry name" value="Gprotein_alpha_su"/>
</dbReference>
<evidence type="ECO:0000256" key="2">
    <source>
        <dbReference type="ARBA" id="ARBA00022741"/>
    </source>
</evidence>
<dbReference type="GO" id="GO:0031683">
    <property type="term" value="F:G-protein beta/gamma-subunit complex binding"/>
    <property type="evidence" value="ECO:0007669"/>
    <property type="project" value="InterPro"/>
</dbReference>
<keyword evidence="4" id="KW-0807">Transducer</keyword>
<dbReference type="GO" id="GO:0046872">
    <property type="term" value="F:metal ion binding"/>
    <property type="evidence" value="ECO:0007669"/>
    <property type="project" value="UniProtKB-KW"/>
</dbReference>
<dbReference type="EMBL" id="KI925460">
    <property type="protein sequence ID" value="ETW80056.1"/>
    <property type="molecule type" value="Genomic_DNA"/>
</dbReference>
<dbReference type="GO" id="GO:0005525">
    <property type="term" value="F:GTP binding"/>
    <property type="evidence" value="ECO:0007669"/>
    <property type="project" value="UniProtKB-KW"/>
</dbReference>
<dbReference type="HOGENOM" id="CLU_014184_1_1_1"/>
<evidence type="ECO:0000256" key="4">
    <source>
        <dbReference type="ARBA" id="ARBA00023224"/>
    </source>
</evidence>
<dbReference type="InParanoid" id="W4K4S0"/>
<gene>
    <name evidence="8" type="ORF">HETIRDRAFT_322490</name>
</gene>
<dbReference type="PANTHER" id="PTHR10218:SF360">
    <property type="entry name" value="GUANINE NUCLEOTIDE-BINDING PROTEIN SUBUNIT ALPHA HOMOLOG"/>
    <property type="match status" value="1"/>
</dbReference>
<evidence type="ECO:0000256" key="6">
    <source>
        <dbReference type="PIRSR" id="PIRSR601019-2"/>
    </source>
</evidence>
<dbReference type="GO" id="GO:0007188">
    <property type="term" value="P:adenylate cyclase-modulating G protein-coupled receptor signaling pathway"/>
    <property type="evidence" value="ECO:0007669"/>
    <property type="project" value="TreeGrafter"/>
</dbReference>
<dbReference type="GO" id="GO:0001664">
    <property type="term" value="F:G protein-coupled receptor binding"/>
    <property type="evidence" value="ECO:0007669"/>
    <property type="project" value="TreeGrafter"/>
</dbReference>
<dbReference type="RefSeq" id="XP_009548580.1">
    <property type="nucleotide sequence ID" value="XM_009550285.1"/>
</dbReference>
<organism evidence="8 9">
    <name type="scientific">Heterobasidion irregulare (strain TC 32-1)</name>
    <dbReference type="NCBI Taxonomy" id="747525"/>
    <lineage>
        <taxon>Eukaryota</taxon>
        <taxon>Fungi</taxon>
        <taxon>Dikarya</taxon>
        <taxon>Basidiomycota</taxon>
        <taxon>Agaricomycotina</taxon>
        <taxon>Agaricomycetes</taxon>
        <taxon>Russulales</taxon>
        <taxon>Bondarzewiaceae</taxon>
        <taxon>Heterobasidion</taxon>
        <taxon>Heterobasidion annosum species complex</taxon>
    </lineage>
</organism>
<dbReference type="eggNOG" id="KOG0082">
    <property type="taxonomic scope" value="Eukaryota"/>
</dbReference>
<feature type="region of interest" description="Disordered" evidence="7">
    <location>
        <begin position="1"/>
        <end position="45"/>
    </location>
</feature>
<keyword evidence="1 6" id="KW-0479">Metal-binding</keyword>
<proteinExistence type="predicted"/>
<protein>
    <recommendedName>
        <fullName evidence="10">G-alpha-domain-containing protein</fullName>
    </recommendedName>
</protein>